<proteinExistence type="predicted"/>
<evidence type="ECO:0000256" key="2">
    <source>
        <dbReference type="ARBA" id="ARBA00022801"/>
    </source>
</evidence>
<keyword evidence="3" id="KW-0269">Exonuclease</keyword>
<reference evidence="6 7" key="1">
    <citation type="submission" date="2016-03" db="EMBL/GenBank/DDBJ databases">
        <title>Fine-scale spatial genetic structure of a fungal parasite of coffee scale insects.</title>
        <authorList>
            <person name="Jackson D."/>
            <person name="Zemenick K.A."/>
            <person name="Malloure B."/>
            <person name="Quandt C.A."/>
            <person name="James T.Y."/>
        </authorList>
    </citation>
    <scope>NUCLEOTIDE SEQUENCE [LARGE SCALE GENOMIC DNA]</scope>
    <source>
        <strain evidence="6 7">UM487</strain>
    </source>
</reference>
<feature type="region of interest" description="Disordered" evidence="4">
    <location>
        <begin position="604"/>
        <end position="630"/>
    </location>
</feature>
<feature type="compositionally biased region" description="Polar residues" evidence="4">
    <location>
        <begin position="576"/>
        <end position="585"/>
    </location>
</feature>
<keyword evidence="7" id="KW-1185">Reference proteome</keyword>
<evidence type="ECO:0000256" key="4">
    <source>
        <dbReference type="SAM" id="MobiDB-lite"/>
    </source>
</evidence>
<comment type="caution">
    <text evidence="6">The sequence shown here is derived from an EMBL/GenBank/DDBJ whole genome shotgun (WGS) entry which is preliminary data.</text>
</comment>
<protein>
    <recommendedName>
        <fullName evidence="5">Metallo-beta-lactamase domain-containing protein</fullName>
    </recommendedName>
</protein>
<keyword evidence="2" id="KW-0378">Hydrolase</keyword>
<dbReference type="EMBL" id="LUKN01002646">
    <property type="protein sequence ID" value="OAQ98752.1"/>
    <property type="molecule type" value="Genomic_DNA"/>
</dbReference>
<dbReference type="Pfam" id="PF00753">
    <property type="entry name" value="Lactamase_B"/>
    <property type="match status" value="1"/>
</dbReference>
<dbReference type="GO" id="GO:0003684">
    <property type="term" value="F:damaged DNA binding"/>
    <property type="evidence" value="ECO:0007669"/>
    <property type="project" value="TreeGrafter"/>
</dbReference>
<dbReference type="OMA" id="VFYFRAW"/>
<evidence type="ECO:0000256" key="3">
    <source>
        <dbReference type="ARBA" id="ARBA00022839"/>
    </source>
</evidence>
<accession>A0A179I8Z0</accession>
<dbReference type="GO" id="GO:0035312">
    <property type="term" value="F:5'-3' DNA exonuclease activity"/>
    <property type="evidence" value="ECO:0007669"/>
    <property type="project" value="TreeGrafter"/>
</dbReference>
<dbReference type="SUPFAM" id="SSF56281">
    <property type="entry name" value="Metallo-hydrolase/oxidoreductase"/>
    <property type="match status" value="1"/>
</dbReference>
<feature type="domain" description="Metallo-beta-lactamase" evidence="5">
    <location>
        <begin position="41"/>
        <end position="178"/>
    </location>
</feature>
<dbReference type="GO" id="GO:0006303">
    <property type="term" value="P:double-strand break repair via nonhomologous end joining"/>
    <property type="evidence" value="ECO:0007669"/>
    <property type="project" value="TreeGrafter"/>
</dbReference>
<dbReference type="InterPro" id="IPR001279">
    <property type="entry name" value="Metallo-B-lactamas"/>
</dbReference>
<dbReference type="PANTHER" id="PTHR23240:SF8">
    <property type="entry name" value="PROTEIN ARTEMIS"/>
    <property type="match status" value="1"/>
</dbReference>
<keyword evidence="1" id="KW-0540">Nuclease</keyword>
<evidence type="ECO:0000259" key="5">
    <source>
        <dbReference type="Pfam" id="PF00753"/>
    </source>
</evidence>
<dbReference type="Proteomes" id="UP000243081">
    <property type="component" value="Unassembled WGS sequence"/>
</dbReference>
<feature type="compositionally biased region" description="Polar residues" evidence="4">
    <location>
        <begin position="527"/>
        <end position="541"/>
    </location>
</feature>
<dbReference type="OrthoDB" id="5561659at2759"/>
<dbReference type="AlphaFoldDB" id="A0A179I8Z0"/>
<evidence type="ECO:0000313" key="7">
    <source>
        <dbReference type="Proteomes" id="UP000243081"/>
    </source>
</evidence>
<dbReference type="InterPro" id="IPR036866">
    <property type="entry name" value="RibonucZ/Hydroxyglut_hydro"/>
</dbReference>
<dbReference type="GO" id="GO:0036297">
    <property type="term" value="P:interstrand cross-link repair"/>
    <property type="evidence" value="ECO:0007669"/>
    <property type="project" value="TreeGrafter"/>
</dbReference>
<evidence type="ECO:0000256" key="1">
    <source>
        <dbReference type="ARBA" id="ARBA00022722"/>
    </source>
</evidence>
<organism evidence="6 7">
    <name type="scientific">Cordyceps confragosa</name>
    <name type="common">Lecanicillium lecanii</name>
    <dbReference type="NCBI Taxonomy" id="2714763"/>
    <lineage>
        <taxon>Eukaryota</taxon>
        <taxon>Fungi</taxon>
        <taxon>Dikarya</taxon>
        <taxon>Ascomycota</taxon>
        <taxon>Pezizomycotina</taxon>
        <taxon>Sordariomycetes</taxon>
        <taxon>Hypocreomycetidae</taxon>
        <taxon>Hypocreales</taxon>
        <taxon>Cordycipitaceae</taxon>
        <taxon>Akanthomyces</taxon>
    </lineage>
</organism>
<dbReference type="PANTHER" id="PTHR23240">
    <property type="entry name" value="DNA CROSS-LINK REPAIR PROTEIN PSO2/SNM1-RELATED"/>
    <property type="match status" value="1"/>
</dbReference>
<feature type="region of interest" description="Disordered" evidence="4">
    <location>
        <begin position="510"/>
        <end position="591"/>
    </location>
</feature>
<dbReference type="GO" id="GO:0000723">
    <property type="term" value="P:telomere maintenance"/>
    <property type="evidence" value="ECO:0007669"/>
    <property type="project" value="TreeGrafter"/>
</dbReference>
<name>A0A179I8Z0_CORDF</name>
<gene>
    <name evidence="6" type="ORF">LLEC1_05161</name>
</gene>
<evidence type="ECO:0000313" key="6">
    <source>
        <dbReference type="EMBL" id="OAQ98752.1"/>
    </source>
</evidence>
<sequence length="630" mass="70025">MSTFGGVVSEFPEIRSKPHSRTVGLPLKASINRSAQVDFFRRVQGQSPPLACFLSHIHSDHLAGLDALRSPFVYCSAATREILLRLERYPCRINYAKGVLEARQQTYKHLSSLLVSRLGLGASTWEKPIPLETPTTLELAPKLEIQVTLFDANHCPGAVMFLIERNDTAILYTGDLRSEPWFVSSIARHPALIEYTSGIRSLHKIYLDTSFTEDVPFQTKREGIAELLRKVALYPPDTVYYFQTWTYGYEEVWLALSKALKSQIHVDEYKMNIYTSLSSKTGDHRFASLTGYMCGNAWHPGCLTADESARLHSCEKGHLCSVASQPNVVKIQPIVAHLADGTDIAEAGVGGGGNDFQRDAELGSLSAQDVHALQELLKDIGGNKDDFFKSLAHNITSGRDMPLSIAMEMFGERLTTTIDKLGGMLARKEDSSPGITTPQAPGLPRVIRFPYARHSSYQELCHFVDAFKPLDVWPCTEDAQHWWRKGYSIAAYFGEFCTGNDFAYDRMVRALCPDPPPPPQDDDNTHDTQTSEQASLTSIQPPSSPAQRLLSECAGPDDFEDESPSPAPKRARTAEQGESQHSTASHMLETDSAVRWDAYNRTLDSLYDGDWGPLPLLSTTDHHSKAEEEL</sequence>
<dbReference type="Gene3D" id="3.60.15.10">
    <property type="entry name" value="Ribonuclease Z/Hydroxyacylglutathione hydrolase-like"/>
    <property type="match status" value="2"/>
</dbReference>
<feature type="compositionally biased region" description="Basic and acidic residues" evidence="4">
    <location>
        <begin position="620"/>
        <end position="630"/>
    </location>
</feature>
<dbReference type="Gene3D" id="3.40.50.12650">
    <property type="match status" value="1"/>
</dbReference>